<dbReference type="EMBL" id="AP019400">
    <property type="protein sequence ID" value="BBI31795.1"/>
    <property type="molecule type" value="Genomic_DNA"/>
</dbReference>
<evidence type="ECO:0000313" key="2">
    <source>
        <dbReference type="EMBL" id="BBI31795.1"/>
    </source>
</evidence>
<dbReference type="Pfam" id="PF12708">
    <property type="entry name" value="Pect-lyase_RHGA_epim"/>
    <property type="match status" value="1"/>
</dbReference>
<name>A0A3T1D1B4_9BACL</name>
<reference evidence="2 3" key="1">
    <citation type="submission" date="2019-01" db="EMBL/GenBank/DDBJ databases">
        <title>Complete genome sequence of Cohnella hallensis HS21 isolated from Korean fir (Abies koreana) rhizospheric soil.</title>
        <authorList>
            <person name="Jiang L."/>
            <person name="Kang S.W."/>
            <person name="Kim S."/>
            <person name="Jung J."/>
            <person name="Kim C.Y."/>
            <person name="Kim D.H."/>
            <person name="Kim S.W."/>
            <person name="Lee J."/>
        </authorList>
    </citation>
    <scope>NUCLEOTIDE SEQUENCE [LARGE SCALE GENOMIC DNA]</scope>
    <source>
        <strain evidence="2 3">HS21</strain>
    </source>
</reference>
<feature type="domain" description="Rhamnogalacturonase A/B/Epimerase-like pectate lyase" evidence="1">
    <location>
        <begin position="7"/>
        <end position="80"/>
    </location>
</feature>
<dbReference type="InterPro" id="IPR012334">
    <property type="entry name" value="Pectin_lyas_fold"/>
</dbReference>
<gene>
    <name evidence="2" type="ORF">KCTCHS21_11940</name>
</gene>
<evidence type="ECO:0000313" key="3">
    <source>
        <dbReference type="Proteomes" id="UP000289856"/>
    </source>
</evidence>
<dbReference type="Gene3D" id="2.160.20.10">
    <property type="entry name" value="Single-stranded right-handed beta-helix, Pectin lyase-like"/>
    <property type="match status" value="1"/>
</dbReference>
<evidence type="ECO:0000259" key="1">
    <source>
        <dbReference type="Pfam" id="PF12708"/>
    </source>
</evidence>
<dbReference type="InterPro" id="IPR011050">
    <property type="entry name" value="Pectin_lyase_fold/virulence"/>
</dbReference>
<dbReference type="Proteomes" id="UP000289856">
    <property type="component" value="Chromosome"/>
</dbReference>
<dbReference type="SUPFAM" id="SSF51126">
    <property type="entry name" value="Pectin lyase-like"/>
    <property type="match status" value="1"/>
</dbReference>
<accession>A0A3T1D1B4</accession>
<dbReference type="KEGG" id="cohn:KCTCHS21_11940"/>
<dbReference type="OrthoDB" id="9795222at2"/>
<dbReference type="RefSeq" id="WP_157993960.1">
    <property type="nucleotide sequence ID" value="NZ_AP019400.1"/>
</dbReference>
<organism evidence="2 3">
    <name type="scientific">Cohnella abietis</name>
    <dbReference type="NCBI Taxonomy" id="2507935"/>
    <lineage>
        <taxon>Bacteria</taxon>
        <taxon>Bacillati</taxon>
        <taxon>Bacillota</taxon>
        <taxon>Bacilli</taxon>
        <taxon>Bacillales</taxon>
        <taxon>Paenibacillaceae</taxon>
        <taxon>Cohnella</taxon>
    </lineage>
</organism>
<proteinExistence type="predicted"/>
<dbReference type="InterPro" id="IPR024535">
    <property type="entry name" value="RHGA/B-epi-like_pectate_lyase"/>
</dbReference>
<dbReference type="AlphaFoldDB" id="A0A3T1D1B4"/>
<protein>
    <recommendedName>
        <fullName evidence="1">Rhamnogalacturonase A/B/Epimerase-like pectate lyase domain-containing protein</fullName>
    </recommendedName>
</protein>
<sequence>MINRTVVDVTDFGAKSGGTFDCTKAFIAAIAMLKSSGGIQNGKLYVPAGIYKITSQIVIPFMTGFRIQGDSRGGTIIRQFTNNMPIFNFGTSLTHSWKISDITLDYNTPQTSAFTKSAPIYFDLSSGTADGYFNFEIENCTLTNGYYGVLMNPNVQLAVWGATIRKCNIGSMSGGAVKLLPNPAVGQPIIKLEDCYIHCRGMQERAIFIGYSDTVLLDTVEFNEGDFSTLPVIEITTCYNVTLINCRTESFRIETKGGNYFFWSFPNSSAYLIGCTITNTTISGGGDTYLVNAGTNGKLTVQGLITDAQLKAGGTVTAAKADDFLMACNLRAIAPVTRYNQAWSPRLDVDLIQRPKTTDRADVDVTLTASDSLIQRFKKLSTKRTIHLPSVGVYPGLQFTVIKATIAPFPLTVNDPFVSNNDVVLPVGSKASVTYLATSATEWQPISFNTWP</sequence>
<keyword evidence="3" id="KW-1185">Reference proteome</keyword>